<accession>A0ABS4THR5</accession>
<keyword evidence="3" id="KW-1185">Reference proteome</keyword>
<evidence type="ECO:0000256" key="1">
    <source>
        <dbReference type="SAM" id="MobiDB-lite"/>
    </source>
</evidence>
<dbReference type="Proteomes" id="UP001519332">
    <property type="component" value="Unassembled WGS sequence"/>
</dbReference>
<feature type="region of interest" description="Disordered" evidence="1">
    <location>
        <begin position="19"/>
        <end position="40"/>
    </location>
</feature>
<comment type="caution">
    <text evidence="2">The sequence shown here is derived from an EMBL/GenBank/DDBJ whole genome shotgun (WGS) entry which is preliminary data.</text>
</comment>
<feature type="compositionally biased region" description="Basic and acidic residues" evidence="1">
    <location>
        <begin position="19"/>
        <end position="28"/>
    </location>
</feature>
<name>A0ABS4THR5_9PSEU</name>
<evidence type="ECO:0000313" key="2">
    <source>
        <dbReference type="EMBL" id="MBP2323970.1"/>
    </source>
</evidence>
<reference evidence="2 3" key="1">
    <citation type="submission" date="2021-03" db="EMBL/GenBank/DDBJ databases">
        <title>Sequencing the genomes of 1000 actinobacteria strains.</title>
        <authorList>
            <person name="Klenk H.-P."/>
        </authorList>
    </citation>
    <scope>NUCLEOTIDE SEQUENCE [LARGE SCALE GENOMIC DNA]</scope>
    <source>
        <strain evidence="2 3">DSM 46670</strain>
    </source>
</reference>
<sequence>MTGPVVAQDPGTLEMELQHAGESGRNDLSHLLGNRSSAHL</sequence>
<organism evidence="2 3">
    <name type="scientific">Kibdelosporangium banguiense</name>
    <dbReference type="NCBI Taxonomy" id="1365924"/>
    <lineage>
        <taxon>Bacteria</taxon>
        <taxon>Bacillati</taxon>
        <taxon>Actinomycetota</taxon>
        <taxon>Actinomycetes</taxon>
        <taxon>Pseudonocardiales</taxon>
        <taxon>Pseudonocardiaceae</taxon>
        <taxon>Kibdelosporangium</taxon>
    </lineage>
</organism>
<dbReference type="EMBL" id="JAGINW010000001">
    <property type="protein sequence ID" value="MBP2323970.1"/>
    <property type="molecule type" value="Genomic_DNA"/>
</dbReference>
<proteinExistence type="predicted"/>
<evidence type="ECO:0000313" key="3">
    <source>
        <dbReference type="Proteomes" id="UP001519332"/>
    </source>
</evidence>
<gene>
    <name evidence="2" type="ORF">JOF56_004355</name>
</gene>
<protein>
    <submittedName>
        <fullName evidence="2">Uncharacterized protein</fullName>
    </submittedName>
</protein>